<keyword evidence="3" id="KW-1185">Reference proteome</keyword>
<name>A0A0C5VG51_9GAMM</name>
<feature type="domain" description="T6SS Phospholipase effector Tle1-like catalytic" evidence="1">
    <location>
        <begin position="429"/>
        <end position="559"/>
    </location>
</feature>
<dbReference type="EMBL" id="CP007142">
    <property type="protein sequence ID" value="AJQ93171.1"/>
    <property type="molecule type" value="Genomic_DNA"/>
</dbReference>
<gene>
    <name evidence="2" type="ORF">YC6258_01123</name>
</gene>
<evidence type="ECO:0000259" key="1">
    <source>
        <dbReference type="Pfam" id="PF09994"/>
    </source>
</evidence>
<reference evidence="2 3" key="1">
    <citation type="submission" date="2014-01" db="EMBL/GenBank/DDBJ databases">
        <title>Full genme sequencing of cellulolytic bacterium Gynuella sunshinyii YC6258T gen. nov., sp. nov.</title>
        <authorList>
            <person name="Khan H."/>
            <person name="Chung E.J."/>
            <person name="Chung Y.R."/>
        </authorList>
    </citation>
    <scope>NUCLEOTIDE SEQUENCE [LARGE SCALE GENOMIC DNA]</scope>
    <source>
        <strain evidence="2 3">YC6258</strain>
    </source>
</reference>
<feature type="domain" description="T6SS Phospholipase effector Tle1-like catalytic" evidence="1">
    <location>
        <begin position="589"/>
        <end position="676"/>
    </location>
</feature>
<organism evidence="2 3">
    <name type="scientific">Gynuella sunshinyii YC6258</name>
    <dbReference type="NCBI Taxonomy" id="1445510"/>
    <lineage>
        <taxon>Bacteria</taxon>
        <taxon>Pseudomonadati</taxon>
        <taxon>Pseudomonadota</taxon>
        <taxon>Gammaproteobacteria</taxon>
        <taxon>Oceanospirillales</taxon>
        <taxon>Saccharospirillaceae</taxon>
        <taxon>Gynuella</taxon>
    </lineage>
</organism>
<dbReference type="InterPro" id="IPR018712">
    <property type="entry name" value="Tle1-like_cat"/>
</dbReference>
<evidence type="ECO:0000313" key="3">
    <source>
        <dbReference type="Proteomes" id="UP000032266"/>
    </source>
</evidence>
<dbReference type="HOGENOM" id="CLU_342496_0_0_6"/>
<proteinExistence type="predicted"/>
<protein>
    <recommendedName>
        <fullName evidence="1">T6SS Phospholipase effector Tle1-like catalytic domain-containing protein</fullName>
    </recommendedName>
</protein>
<dbReference type="AlphaFoldDB" id="A0A0C5VG51"/>
<dbReference type="STRING" id="1445510.YC6258_01123"/>
<sequence length="834" mass="94209">MSQTQPQDVTALPQTIKDFILRQGYSLNPLCWQATYRYPEDAKAFEPQKQPLHFFILQTGGQLSLLTRHQPRQCGIVYELKARSGHTATKPAAPRQNLERPAPLYVEDDPLPAGTPGVDTIDQPDYFAQLEYRYPDDKTGVVSHYRISSAEQHYSGQLLGSTGKLALPAPGIVHYEIGAAVTDEQWQAGYDALAQHCRELSDHLNAAAPIQTWPKQVQTLHLIHTEVLHPGDPANMAATLFETGQPLQNLFETASEIWQRQIQRPGDFATRFSRWQTIDKLLLPDQLGQSFGVTGLLTPVIGERLCDLIYLLAGDIQLTALRAVAEQRQYSDPDNWLKEAALTALIHCNAKPSPGTSAGNQSPYFHTLKQIGQQLYQLAELQRQQDKVVTLSESNNKPVKRLLKVPEIGSNWFYQPSKNLSQPKRILRLGVFFDGTDQNRYNDAQLPDRDISNIAKLDDLYMETRIDQGMEVTYTDHIYIKGVGTTDGKQTSKGFEVEESNLGLGFGLGPEGGQARIAEVFERLKVKLGANDYDEIVFDVFGFSRGAALARFFTNLVNQWPEYYNPYDHSDPVPENDLYTVRAFPQHLTGRAAFVGLFDTVGSFYMPGNHDEGEINLNLNEQSAERVVHFVAAHEVRQNFPSTRISTETGYLPANFTEIVYPGVHADLGGGYENPTGHGTENWELLTTHIFTLPRENKAQAVAFLKQQYDKPAQHQFVQRRLNDVYVQQHKPTRKELSIYYLHLMHQHAKAAGVPLRSMDMNKSAHIIPNDLHQQLNKWKASGGLIETAKNHLDSYIHTSERIDESFPKVNKPREKHKQYERAVFYNHPNLAVK</sequence>
<evidence type="ECO:0000313" key="2">
    <source>
        <dbReference type="EMBL" id="AJQ93171.1"/>
    </source>
</evidence>
<dbReference type="PANTHER" id="PTHR33840:SF1">
    <property type="entry name" value="TLE1 PHOSPHOLIPASE DOMAIN-CONTAINING PROTEIN"/>
    <property type="match status" value="1"/>
</dbReference>
<dbReference type="PANTHER" id="PTHR33840">
    <property type="match status" value="1"/>
</dbReference>
<dbReference type="Pfam" id="PF09994">
    <property type="entry name" value="T6SS_Tle1-like_cat"/>
    <property type="match status" value="2"/>
</dbReference>
<dbReference type="OrthoDB" id="4378831at2"/>
<dbReference type="RefSeq" id="WP_044616054.1">
    <property type="nucleotide sequence ID" value="NZ_CP007142.1"/>
</dbReference>
<accession>A0A0C5VG51</accession>
<dbReference type="KEGG" id="gsn:YC6258_01123"/>
<dbReference type="Proteomes" id="UP000032266">
    <property type="component" value="Chromosome"/>
</dbReference>